<evidence type="ECO:0000313" key="3">
    <source>
        <dbReference type="Proteomes" id="UP000726170"/>
    </source>
</evidence>
<sequence length="57" mass="6261">MGIAFGLLIKTGIKNVFPQVTGTPYIALMLLSLGLIVIVLTLVFRLSDKIKEKIKCK</sequence>
<dbReference type="RefSeq" id="WP_216438889.1">
    <property type="nucleotide sequence ID" value="NZ_JAHLQF010000002.1"/>
</dbReference>
<keyword evidence="3" id="KW-1185">Reference proteome</keyword>
<feature type="transmembrane region" description="Helical" evidence="1">
    <location>
        <begin position="25"/>
        <end position="47"/>
    </location>
</feature>
<dbReference type="EMBL" id="JAHLQF010000002">
    <property type="protein sequence ID" value="MBU5484412.1"/>
    <property type="molecule type" value="Genomic_DNA"/>
</dbReference>
<protein>
    <submittedName>
        <fullName evidence="2">Uncharacterized protein</fullName>
    </submittedName>
</protein>
<organism evidence="2 3">
    <name type="scientific">Clostridium mobile</name>
    <dbReference type="NCBI Taxonomy" id="2841512"/>
    <lineage>
        <taxon>Bacteria</taxon>
        <taxon>Bacillati</taxon>
        <taxon>Bacillota</taxon>
        <taxon>Clostridia</taxon>
        <taxon>Eubacteriales</taxon>
        <taxon>Clostridiaceae</taxon>
        <taxon>Clostridium</taxon>
    </lineage>
</organism>
<gene>
    <name evidence="2" type="ORF">KQI86_08735</name>
</gene>
<comment type="caution">
    <text evidence="2">The sequence shown here is derived from an EMBL/GenBank/DDBJ whole genome shotgun (WGS) entry which is preliminary data.</text>
</comment>
<reference evidence="2 3" key="1">
    <citation type="submission" date="2021-06" db="EMBL/GenBank/DDBJ databases">
        <authorList>
            <person name="Sun Q."/>
            <person name="Li D."/>
        </authorList>
    </citation>
    <scope>NUCLEOTIDE SEQUENCE [LARGE SCALE GENOMIC DNA]</scope>
    <source>
        <strain evidence="2 3">MSJ-11</strain>
    </source>
</reference>
<evidence type="ECO:0000256" key="1">
    <source>
        <dbReference type="SAM" id="Phobius"/>
    </source>
</evidence>
<evidence type="ECO:0000313" key="2">
    <source>
        <dbReference type="EMBL" id="MBU5484412.1"/>
    </source>
</evidence>
<keyword evidence="1" id="KW-0812">Transmembrane</keyword>
<name>A0ABS6EGS2_9CLOT</name>
<accession>A0ABS6EGS2</accession>
<proteinExistence type="predicted"/>
<keyword evidence="1" id="KW-1133">Transmembrane helix</keyword>
<keyword evidence="1" id="KW-0472">Membrane</keyword>
<dbReference type="Proteomes" id="UP000726170">
    <property type="component" value="Unassembled WGS sequence"/>
</dbReference>